<keyword evidence="2" id="KW-1185">Reference proteome</keyword>
<evidence type="ECO:0000313" key="1">
    <source>
        <dbReference type="EMBL" id="EYC26754.1"/>
    </source>
</evidence>
<dbReference type="AlphaFoldDB" id="A0A016VGK1"/>
<dbReference type="Proteomes" id="UP000024635">
    <property type="component" value="Unassembled WGS sequence"/>
</dbReference>
<name>A0A016VGK1_9BILA</name>
<accession>A0A016VGK1</accession>
<gene>
    <name evidence="1" type="primary">Acey_s0010.g948</name>
    <name evidence="1" type="ORF">Y032_0010g948</name>
</gene>
<evidence type="ECO:0000313" key="2">
    <source>
        <dbReference type="Proteomes" id="UP000024635"/>
    </source>
</evidence>
<comment type="caution">
    <text evidence="1">The sequence shown here is derived from an EMBL/GenBank/DDBJ whole genome shotgun (WGS) entry which is preliminary data.</text>
</comment>
<dbReference type="EMBL" id="JARK01001346">
    <property type="protein sequence ID" value="EYC26754.1"/>
    <property type="molecule type" value="Genomic_DNA"/>
</dbReference>
<organism evidence="1 2">
    <name type="scientific">Ancylostoma ceylanicum</name>
    <dbReference type="NCBI Taxonomy" id="53326"/>
    <lineage>
        <taxon>Eukaryota</taxon>
        <taxon>Metazoa</taxon>
        <taxon>Ecdysozoa</taxon>
        <taxon>Nematoda</taxon>
        <taxon>Chromadorea</taxon>
        <taxon>Rhabditida</taxon>
        <taxon>Rhabditina</taxon>
        <taxon>Rhabditomorpha</taxon>
        <taxon>Strongyloidea</taxon>
        <taxon>Ancylostomatidae</taxon>
        <taxon>Ancylostomatinae</taxon>
        <taxon>Ancylostoma</taxon>
    </lineage>
</organism>
<reference evidence="2" key="1">
    <citation type="journal article" date="2015" name="Nat. Genet.">
        <title>The genome and transcriptome of the zoonotic hookworm Ancylostoma ceylanicum identify infection-specific gene families.</title>
        <authorList>
            <person name="Schwarz E.M."/>
            <person name="Hu Y."/>
            <person name="Antoshechkin I."/>
            <person name="Miller M.M."/>
            <person name="Sternberg P.W."/>
            <person name="Aroian R.V."/>
        </authorList>
    </citation>
    <scope>NUCLEOTIDE SEQUENCE</scope>
    <source>
        <strain evidence="2">HY135</strain>
    </source>
</reference>
<sequence length="102" mass="11700">MPTTTMRIFMPLVEHNGCFPDKLAPIISFHGTSQVSFIVGISFSYRGPYNEHSEDSNKNERKDSFCTFAFKARNYYNHYSNPKQYVPNLLLTIGPCLILDSE</sequence>
<proteinExistence type="predicted"/>
<protein>
    <submittedName>
        <fullName evidence="1">Uncharacterized protein</fullName>
    </submittedName>
</protein>